<evidence type="ECO:0000313" key="5">
    <source>
        <dbReference type="EMBL" id="AQK65836.1"/>
    </source>
</evidence>
<evidence type="ECO:0000256" key="3">
    <source>
        <dbReference type="ARBA" id="ARBA00022946"/>
    </source>
</evidence>
<dbReference type="PANTHER" id="PTHR46128">
    <property type="entry name" value="MITOCHONDRIAL GROUP I INTRON SPLICING FACTOR CCM1"/>
    <property type="match status" value="1"/>
</dbReference>
<gene>
    <name evidence="5" type="ORF">ZEAMMB73_Zm00001d014314</name>
</gene>
<dbReference type="InterPro" id="IPR002885">
    <property type="entry name" value="PPR_rpt"/>
</dbReference>
<feature type="repeat" description="PPR" evidence="4">
    <location>
        <begin position="459"/>
        <end position="493"/>
    </location>
</feature>
<feature type="repeat" description="PPR" evidence="4">
    <location>
        <begin position="287"/>
        <end position="321"/>
    </location>
</feature>
<feature type="repeat" description="PPR" evidence="4">
    <location>
        <begin position="528"/>
        <end position="562"/>
    </location>
</feature>
<feature type="repeat" description="PPR" evidence="4">
    <location>
        <begin position="424"/>
        <end position="458"/>
    </location>
</feature>
<feature type="repeat" description="PPR" evidence="4">
    <location>
        <begin position="322"/>
        <end position="356"/>
    </location>
</feature>
<feature type="repeat" description="PPR" evidence="4">
    <location>
        <begin position="563"/>
        <end position="597"/>
    </location>
</feature>
<keyword evidence="3" id="KW-0809">Transit peptide</keyword>
<dbReference type="AlphaFoldDB" id="A0A1D6GRZ3"/>
<dbReference type="PROSITE" id="PS51375">
    <property type="entry name" value="PPR"/>
    <property type="match status" value="12"/>
</dbReference>
<keyword evidence="2" id="KW-0677">Repeat</keyword>
<evidence type="ECO:0000256" key="4">
    <source>
        <dbReference type="PROSITE-ProRule" id="PRU00708"/>
    </source>
</evidence>
<dbReference type="InterPro" id="IPR050872">
    <property type="entry name" value="PPR_P_subfamily"/>
</dbReference>
<dbReference type="STRING" id="4577.A0A1D6GRZ3"/>
<feature type="repeat" description="PPR" evidence="4">
    <location>
        <begin position="182"/>
        <end position="216"/>
    </location>
</feature>
<dbReference type="InParanoid" id="A0A1D6GRZ3"/>
<dbReference type="NCBIfam" id="TIGR00756">
    <property type="entry name" value="PPR"/>
    <property type="match status" value="12"/>
</dbReference>
<dbReference type="PANTHER" id="PTHR46128:SF211">
    <property type="entry name" value="PENTACOTRIPEPTIDE-REPEAT REGION OF PRORP DOMAIN-CONTAINING PROTEIN"/>
    <property type="match status" value="1"/>
</dbReference>
<reference evidence="5" key="1">
    <citation type="submission" date="2015-12" db="EMBL/GenBank/DDBJ databases">
        <title>Update maize B73 reference genome by single molecule sequencing technologies.</title>
        <authorList>
            <consortium name="Maize Genome Sequencing Project"/>
            <person name="Ware D."/>
        </authorList>
    </citation>
    <scope>NUCLEOTIDE SEQUENCE</scope>
    <source>
        <tissue evidence="5">Seedling</tissue>
    </source>
</reference>
<dbReference type="OMA" id="VDMTICR"/>
<evidence type="ECO:0000256" key="1">
    <source>
        <dbReference type="ARBA" id="ARBA00007626"/>
    </source>
</evidence>
<proteinExistence type="inferred from homology"/>
<feature type="repeat" description="PPR" evidence="4">
    <location>
        <begin position="668"/>
        <end position="702"/>
    </location>
</feature>
<dbReference type="EMBL" id="CM000781">
    <property type="protein sequence ID" value="AQK65836.1"/>
    <property type="molecule type" value="Genomic_DNA"/>
</dbReference>
<dbReference type="OrthoDB" id="185373at2759"/>
<protein>
    <submittedName>
        <fullName evidence="5">Tetratricopeptide repeat-like superfamily protein</fullName>
    </submittedName>
</protein>
<dbReference type="InterPro" id="IPR011990">
    <property type="entry name" value="TPR-like_helical_dom_sf"/>
</dbReference>
<sequence>MRLLAAAARQSNTPQRILVTLHHFISTATTTTSSSAYDPTAQFIHPDQHRLLPLPASLRRHAVLALADLLKTSLQCHLALHAVSPLSGSPYSTPFASRFAAAAHLATSDPALRPFAAILIAALLPVASSDLLLWSSSDSASGSARAHYCALRLALHAFLAAGMAAEALDVLARVRRSGNTPSLSALSALLRLLFRSGEVRAAWNVFEEMTAEGPRPSLATFNAMLLGFCHRGMVRVASGLLGIMGKSGIAPDVCSYNILIKGHCVFGWSRDAFKMFEGMHRSGCEPTVVTYNILVDVLCHEGRMPEARRLFDEMAQVGIQVNTITFNVLIDGYAKSGQMDQASAAYREMQARGLVPDSCTFNIIAARAHKFGYAAQLVHDHDMFSSHMSADGLDMLVCRLCWDHRLDDAWELLLGAIEQGVPLRVTGFNALIAAYSKEGLHEEASELYRIMNKLGLAPSSSTFNYLIMGLCNQGRLDEAQLLLEHMVSKGYCLSTSFTICLDAYFRDGNAVGALKCWDDMGNIGLQTDFIAFSAYINGLCRLDCVNEAYQAFAEMTSRGIVPNNITYNSIISALCKAGNMTEALKLVQNMRQSGLVPDIYTSNILIDGLCREGKLKMVDNLLLDMCSNGLTPDTVTYNTIINAYCRAQDMNSAMNFMNKMLVAGCEPDIFTYNIWMHSLCRNHMLNQAGKLLDELVAVDCSPNSVTYNTLMDGICSDVLDRAMILTGRLIKMAFKPNTITLNVFLSHFCKQGFGNRALMWAEKLREDSFVFDGATRNIIDWARREMEDDPKANNEDIGRCMFLEFLMFMTYEAMLNSRSSKATHMLTEKGFDPASSSMIRILDTG</sequence>
<evidence type="ECO:0000256" key="2">
    <source>
        <dbReference type="ARBA" id="ARBA00022737"/>
    </source>
</evidence>
<dbReference type="PaxDb" id="4577-GRMZM2G095094_P01"/>
<dbReference type="KEGG" id="zma:103626265"/>
<dbReference type="Pfam" id="PF01535">
    <property type="entry name" value="PPR"/>
    <property type="match status" value="3"/>
</dbReference>
<feature type="repeat" description="PPR" evidence="4">
    <location>
        <begin position="252"/>
        <end position="286"/>
    </location>
</feature>
<feature type="repeat" description="PPR" evidence="4">
    <location>
        <begin position="598"/>
        <end position="632"/>
    </location>
</feature>
<dbReference type="Pfam" id="PF13041">
    <property type="entry name" value="PPR_2"/>
    <property type="match status" value="5"/>
</dbReference>
<dbReference type="ExpressionAtlas" id="A0A1D6GRZ3">
    <property type="expression patterns" value="baseline and differential"/>
</dbReference>
<feature type="repeat" description="PPR" evidence="4">
    <location>
        <begin position="633"/>
        <end position="667"/>
    </location>
</feature>
<dbReference type="Gene3D" id="1.25.40.10">
    <property type="entry name" value="Tetratricopeptide repeat domain"/>
    <property type="match status" value="6"/>
</dbReference>
<name>A0A1D6GRZ3_MAIZE</name>
<dbReference type="FunCoup" id="A0A1D6GRZ3">
    <property type="interactions" value="292"/>
</dbReference>
<comment type="similarity">
    <text evidence="1">Belongs to the PPR family. P subfamily.</text>
</comment>
<dbReference type="SMR" id="A0A1D6GRZ3"/>
<feature type="repeat" description="PPR" evidence="4">
    <location>
        <begin position="217"/>
        <end position="251"/>
    </location>
</feature>
<accession>A0A1D6GRZ3</accession>
<dbReference type="eggNOG" id="KOG4197">
    <property type="taxonomic scope" value="Eukaryota"/>
</dbReference>
<organism evidence="5">
    <name type="scientific">Zea mays</name>
    <name type="common">Maize</name>
    <dbReference type="NCBI Taxonomy" id="4577"/>
    <lineage>
        <taxon>Eukaryota</taxon>
        <taxon>Viridiplantae</taxon>
        <taxon>Streptophyta</taxon>
        <taxon>Embryophyta</taxon>
        <taxon>Tracheophyta</taxon>
        <taxon>Spermatophyta</taxon>
        <taxon>Magnoliopsida</taxon>
        <taxon>Liliopsida</taxon>
        <taxon>Poales</taxon>
        <taxon>Poaceae</taxon>
        <taxon>PACMAD clade</taxon>
        <taxon>Panicoideae</taxon>
        <taxon>Andropogonodae</taxon>
        <taxon>Andropogoneae</taxon>
        <taxon>Tripsacinae</taxon>
        <taxon>Zea</taxon>
    </lineage>
</organism>
<dbReference type="FunFam" id="1.25.40.10:FF:001516">
    <property type="entry name" value="Tetratricopeptide repeat-like superfamily protein"/>
    <property type="match status" value="1"/>
</dbReference>
<dbReference type="FunFam" id="1.25.40.10:FF:001064">
    <property type="entry name" value="Tetratricopeptide repeat-like superfamily protein"/>
    <property type="match status" value="1"/>
</dbReference>